<comment type="caution">
    <text evidence="1">The sequence shown here is derived from an EMBL/GenBank/DDBJ whole genome shotgun (WGS) entry which is preliminary data.</text>
</comment>
<name>A0A6P2BV27_9ACTN</name>
<dbReference type="RefSeq" id="WP_145855184.1">
    <property type="nucleotide sequence ID" value="NZ_RPFW01000004.1"/>
</dbReference>
<dbReference type="InterPro" id="IPR007523">
    <property type="entry name" value="NDUFAF3/AAMDC"/>
</dbReference>
<dbReference type="InterPro" id="IPR036748">
    <property type="entry name" value="MTH938-like_sf"/>
</dbReference>
<reference evidence="1 2" key="1">
    <citation type="submission" date="2018-11" db="EMBL/GenBank/DDBJ databases">
        <title>Trebonia kvetii gen.nov., sp.nov., a novel acidophilic actinobacterium, and proposal of the new actinobacterial family Treboniaceae fam. nov.</title>
        <authorList>
            <person name="Rapoport D."/>
            <person name="Sagova-Mareckova M."/>
            <person name="Sedlacek I."/>
            <person name="Provaznik J."/>
            <person name="Kralova S."/>
            <person name="Pavlinic D."/>
            <person name="Benes V."/>
            <person name="Kopecky J."/>
        </authorList>
    </citation>
    <scope>NUCLEOTIDE SEQUENCE [LARGE SCALE GENOMIC DNA]</scope>
    <source>
        <strain evidence="1 2">15Tr583</strain>
    </source>
</reference>
<dbReference type="Gene3D" id="3.40.1230.10">
    <property type="entry name" value="MTH938-like"/>
    <property type="match status" value="1"/>
</dbReference>
<protein>
    <submittedName>
        <fullName evidence="1">Uncharacterized protein</fullName>
    </submittedName>
</protein>
<keyword evidence="2" id="KW-1185">Reference proteome</keyword>
<evidence type="ECO:0000313" key="1">
    <source>
        <dbReference type="EMBL" id="TVZ02914.1"/>
    </source>
</evidence>
<dbReference type="AlphaFoldDB" id="A0A6P2BV27"/>
<dbReference type="Proteomes" id="UP000460272">
    <property type="component" value="Unassembled WGS sequence"/>
</dbReference>
<organism evidence="1 2">
    <name type="scientific">Trebonia kvetii</name>
    <dbReference type="NCBI Taxonomy" id="2480626"/>
    <lineage>
        <taxon>Bacteria</taxon>
        <taxon>Bacillati</taxon>
        <taxon>Actinomycetota</taxon>
        <taxon>Actinomycetes</taxon>
        <taxon>Streptosporangiales</taxon>
        <taxon>Treboniaceae</taxon>
        <taxon>Trebonia</taxon>
    </lineage>
</organism>
<accession>A0A6P2BV27</accession>
<gene>
    <name evidence="1" type="ORF">EAS64_20785</name>
</gene>
<evidence type="ECO:0000313" key="2">
    <source>
        <dbReference type="Proteomes" id="UP000460272"/>
    </source>
</evidence>
<dbReference type="Pfam" id="PF04430">
    <property type="entry name" value="DUF498"/>
    <property type="match status" value="1"/>
</dbReference>
<sequence>MRFTGYSFGSIQVDGVTYDHDLIIDRGKIRKRKKAGSRKFRDAYGHTPLSVAEDIPWRCRRLVVGTGADGALPVMQDVRDEARRREIDLVVLPTAEAIGELARSADTNAILHLTC</sequence>
<dbReference type="SUPFAM" id="SSF64076">
    <property type="entry name" value="MTH938-like"/>
    <property type="match status" value="1"/>
</dbReference>
<proteinExistence type="predicted"/>
<dbReference type="OrthoDB" id="118735at2"/>
<dbReference type="EMBL" id="RPFW01000004">
    <property type="protein sequence ID" value="TVZ02914.1"/>
    <property type="molecule type" value="Genomic_DNA"/>
</dbReference>